<keyword evidence="7" id="KW-1185">Reference proteome</keyword>
<dbReference type="PANTHER" id="PTHR11699">
    <property type="entry name" value="ALDEHYDE DEHYDROGENASE-RELATED"/>
    <property type="match status" value="1"/>
</dbReference>
<evidence type="ECO:0000259" key="5">
    <source>
        <dbReference type="Pfam" id="PF00171"/>
    </source>
</evidence>
<evidence type="ECO:0000256" key="1">
    <source>
        <dbReference type="ARBA" id="ARBA00009986"/>
    </source>
</evidence>
<dbReference type="FunFam" id="3.40.605.10:FF:000007">
    <property type="entry name" value="NAD/NADP-dependent betaine aldehyde dehydrogenase"/>
    <property type="match status" value="1"/>
</dbReference>
<reference evidence="7" key="1">
    <citation type="submission" date="2016-10" db="EMBL/GenBank/DDBJ databases">
        <authorList>
            <person name="Varghese N."/>
            <person name="Submissions S."/>
        </authorList>
    </citation>
    <scope>NUCLEOTIDE SEQUENCE [LARGE SCALE GENOMIC DNA]</scope>
    <source>
        <strain evidence="7">CGMCC 1.11014</strain>
    </source>
</reference>
<dbReference type="STRING" id="1035707.SAMN05216552_103624"/>
<evidence type="ECO:0000313" key="6">
    <source>
        <dbReference type="EMBL" id="SFV12424.1"/>
    </source>
</evidence>
<accession>A0A1I7LRW1</accession>
<dbReference type="CDD" id="cd07106">
    <property type="entry name" value="ALDH_AldA-AAD23400"/>
    <property type="match status" value="1"/>
</dbReference>
<protein>
    <submittedName>
        <fullName evidence="6">Acyl-CoA reductase</fullName>
    </submittedName>
</protein>
<proteinExistence type="inferred from homology"/>
<organism evidence="6 7">
    <name type="scientific">Pseudoduganella namucuonensis</name>
    <dbReference type="NCBI Taxonomy" id="1035707"/>
    <lineage>
        <taxon>Bacteria</taxon>
        <taxon>Pseudomonadati</taxon>
        <taxon>Pseudomonadota</taxon>
        <taxon>Betaproteobacteria</taxon>
        <taxon>Burkholderiales</taxon>
        <taxon>Oxalobacteraceae</taxon>
        <taxon>Telluria group</taxon>
        <taxon>Pseudoduganella</taxon>
    </lineage>
</organism>
<dbReference type="InterPro" id="IPR016162">
    <property type="entry name" value="Ald_DH_N"/>
</dbReference>
<dbReference type="Gene3D" id="3.40.605.10">
    <property type="entry name" value="Aldehyde Dehydrogenase, Chain A, domain 1"/>
    <property type="match status" value="1"/>
</dbReference>
<dbReference type="OrthoDB" id="6187633at2"/>
<dbReference type="AlphaFoldDB" id="A0A1I7LRW1"/>
<dbReference type="InterPro" id="IPR015590">
    <property type="entry name" value="Aldehyde_DH_dom"/>
</dbReference>
<evidence type="ECO:0000256" key="3">
    <source>
        <dbReference type="PROSITE-ProRule" id="PRU10007"/>
    </source>
</evidence>
<dbReference type="InterPro" id="IPR044086">
    <property type="entry name" value="LUC3-like"/>
</dbReference>
<dbReference type="Proteomes" id="UP000199391">
    <property type="component" value="Unassembled WGS sequence"/>
</dbReference>
<dbReference type="FunFam" id="3.40.309.10:FF:000009">
    <property type="entry name" value="Aldehyde dehydrogenase A"/>
    <property type="match status" value="1"/>
</dbReference>
<dbReference type="InterPro" id="IPR029510">
    <property type="entry name" value="Ald_DH_CS_GLU"/>
</dbReference>
<comment type="similarity">
    <text evidence="1 4">Belongs to the aldehyde dehydrogenase family.</text>
</comment>
<dbReference type="InterPro" id="IPR016161">
    <property type="entry name" value="Ald_DH/histidinol_DH"/>
</dbReference>
<dbReference type="RefSeq" id="WP_093559156.1">
    <property type="nucleotide sequence ID" value="NZ_FPBO01000036.1"/>
</dbReference>
<dbReference type="GO" id="GO:0016620">
    <property type="term" value="F:oxidoreductase activity, acting on the aldehyde or oxo group of donors, NAD or NADP as acceptor"/>
    <property type="evidence" value="ECO:0007669"/>
    <property type="project" value="InterPro"/>
</dbReference>
<dbReference type="InterPro" id="IPR016160">
    <property type="entry name" value="Ald_DH_CS_CYS"/>
</dbReference>
<name>A0A1I7LRW1_9BURK</name>
<feature type="domain" description="Aldehyde dehydrogenase" evidence="5">
    <location>
        <begin position="22"/>
        <end position="470"/>
    </location>
</feature>
<dbReference type="PROSITE" id="PS00070">
    <property type="entry name" value="ALDEHYDE_DEHYDR_CYS"/>
    <property type="match status" value="1"/>
</dbReference>
<sequence length="475" mass="50795">MSIDFFSQYTMTSDGEAVDTAQRLDVLNPATEETIAVIPRAGKEHLDAAVAAARAAFPAWAAQPMDARKEIMAAFAERMALHADELAALLTREQGKPLAAAKEEVAGGIHWARHFSTMTLPVALIDTIPGQRISVRSVPLGVVGGIVPWNFPVLLALWKIAPALVAGNTLVIKPSPFTPLTLLKLGELARGLFPAGVFNVICGGDDVGPWMTSHPGIDKISFTGSTATGRKVMESGAGNLKRLTLELGGNDAAIVMPDVDIPTVVEPLFWSAFFNCGQICVAAKRMYIHEEIYDELSQALADYAKSVRTGDGAQEGITLGPVQNRQQFARLKGMLAEARESGLRFLAGGQMPEAGKGYFFPVTIVDNPPDDAKVVTEEAFGPILPLLKFKTIDEVVARANNSEYGLGGTIWAKDTDHAQAVALRLQTGTVWINQAFGVFPEAAFGGHKQSGIGTENGLDGLREYTNTQTITLKTA</sequence>
<dbReference type="Gene3D" id="3.40.309.10">
    <property type="entry name" value="Aldehyde Dehydrogenase, Chain A, domain 2"/>
    <property type="match status" value="1"/>
</dbReference>
<dbReference type="EMBL" id="FPBO01000036">
    <property type="protein sequence ID" value="SFV12424.1"/>
    <property type="molecule type" value="Genomic_DNA"/>
</dbReference>
<feature type="active site" evidence="3">
    <location>
        <position position="246"/>
    </location>
</feature>
<evidence type="ECO:0000313" key="7">
    <source>
        <dbReference type="Proteomes" id="UP000199391"/>
    </source>
</evidence>
<dbReference type="Pfam" id="PF00171">
    <property type="entry name" value="Aldedh"/>
    <property type="match status" value="1"/>
</dbReference>
<gene>
    <name evidence="6" type="ORF">SAMN05216552_103624</name>
</gene>
<dbReference type="PROSITE" id="PS00687">
    <property type="entry name" value="ALDEHYDE_DEHYDR_GLU"/>
    <property type="match status" value="1"/>
</dbReference>
<dbReference type="InterPro" id="IPR016163">
    <property type="entry name" value="Ald_DH_C"/>
</dbReference>
<evidence type="ECO:0000256" key="4">
    <source>
        <dbReference type="RuleBase" id="RU003345"/>
    </source>
</evidence>
<evidence type="ECO:0000256" key="2">
    <source>
        <dbReference type="ARBA" id="ARBA00023002"/>
    </source>
</evidence>
<keyword evidence="2 4" id="KW-0560">Oxidoreductase</keyword>
<dbReference type="SUPFAM" id="SSF53720">
    <property type="entry name" value="ALDH-like"/>
    <property type="match status" value="1"/>
</dbReference>